<protein>
    <submittedName>
        <fullName evidence="2">Uncharacterized protein</fullName>
    </submittedName>
</protein>
<name>Q605H5_METCA</name>
<dbReference type="GeneID" id="88224513"/>
<sequence length="138" mass="15464">MNHRYSGAILGLAGVLFGIVVHARGFGGAVQQSSRAAQQERQQSAEQMQQSRQQNLQGMQESAQQNRNANQQSRQQYSAEKTYQRQLTGSQVHGQRARAYDDVQENIQQTEKRRGAAKLLGGALRAKQMQQQQAQPQQ</sequence>
<dbReference type="KEGG" id="mca:MCA2309"/>
<dbReference type="EMBL" id="AE017282">
    <property type="protein sequence ID" value="AAU91646.1"/>
    <property type="molecule type" value="Genomic_DNA"/>
</dbReference>
<gene>
    <name evidence="2" type="ordered locus">MCA2309</name>
</gene>
<organism evidence="2 3">
    <name type="scientific">Methylococcus capsulatus (strain ATCC 33009 / NCIMB 11132 / Bath)</name>
    <dbReference type="NCBI Taxonomy" id="243233"/>
    <lineage>
        <taxon>Bacteria</taxon>
        <taxon>Pseudomonadati</taxon>
        <taxon>Pseudomonadota</taxon>
        <taxon>Gammaproteobacteria</taxon>
        <taxon>Methylococcales</taxon>
        <taxon>Methylococcaceae</taxon>
        <taxon>Methylococcus</taxon>
    </lineage>
</organism>
<feature type="compositionally biased region" description="Polar residues" evidence="1">
    <location>
        <begin position="84"/>
        <end position="93"/>
    </location>
</feature>
<accession>Q605H5</accession>
<evidence type="ECO:0000256" key="1">
    <source>
        <dbReference type="SAM" id="MobiDB-lite"/>
    </source>
</evidence>
<dbReference type="AlphaFoldDB" id="Q605H5"/>
<proteinExistence type="predicted"/>
<evidence type="ECO:0000313" key="2">
    <source>
        <dbReference type="EMBL" id="AAU91646.1"/>
    </source>
</evidence>
<dbReference type="HOGENOM" id="CLU_1852851_0_0_6"/>
<feature type="region of interest" description="Disordered" evidence="1">
    <location>
        <begin position="32"/>
        <end position="114"/>
    </location>
</feature>
<reference evidence="2 3" key="1">
    <citation type="journal article" date="2004" name="PLoS Biol.">
        <title>Genomic insights into methanotrophy: the complete genome sequence of Methylococcus capsulatus (Bath).</title>
        <authorList>
            <person name="Ward N.L."/>
            <person name="Larsen O."/>
            <person name="Sakwa J."/>
            <person name="Bruseth L."/>
            <person name="Khouri H.M."/>
            <person name="Durkin A.S."/>
            <person name="Dimitrov G."/>
            <person name="Jiang L."/>
            <person name="Scanlan D."/>
            <person name="Kang K.H."/>
            <person name="Lewis M.R."/>
            <person name="Nelson K.E."/>
            <person name="Methe B.A."/>
            <person name="Wu M."/>
            <person name="Heidelberg J.F."/>
            <person name="Paulsen I.T."/>
            <person name="Fouts D.E."/>
            <person name="Ravel J."/>
            <person name="Tettelin H."/>
            <person name="Ren Q."/>
            <person name="Read T.D."/>
            <person name="DeBoy R.T."/>
            <person name="Seshadri R."/>
            <person name="Salzberg S.L."/>
            <person name="Jensen H.B."/>
            <person name="Birkeland N.K."/>
            <person name="Nelson W.C."/>
            <person name="Dodson R.J."/>
            <person name="Grindhaug S.H."/>
            <person name="Holt I.E."/>
            <person name="Eidhammer I."/>
            <person name="Jonasen I."/>
            <person name="Vanaken S."/>
            <person name="Utterback T.R."/>
            <person name="Feldblyum T.V."/>
            <person name="Fraser C.M."/>
            <person name="Lillehaug J.R."/>
            <person name="Eisen J.A."/>
        </authorList>
    </citation>
    <scope>NUCLEOTIDE SEQUENCE [LARGE SCALE GENOMIC DNA]</scope>
    <source>
        <strain evidence="3">ATCC 33009 / NCIMB 11132 / Bath</strain>
    </source>
</reference>
<evidence type="ECO:0000313" key="3">
    <source>
        <dbReference type="Proteomes" id="UP000006821"/>
    </source>
</evidence>
<dbReference type="Proteomes" id="UP000006821">
    <property type="component" value="Chromosome"/>
</dbReference>
<dbReference type="RefSeq" id="WP_010961537.1">
    <property type="nucleotide sequence ID" value="NC_002977.6"/>
</dbReference>
<feature type="compositionally biased region" description="Low complexity" evidence="1">
    <location>
        <begin position="32"/>
        <end position="79"/>
    </location>
</feature>